<proteinExistence type="predicted"/>
<accession>A0A024U1D2</accession>
<dbReference type="VEuPathDB" id="FungiDB:H310_07772"/>
<evidence type="ECO:0000256" key="1">
    <source>
        <dbReference type="SAM" id="MobiDB-lite"/>
    </source>
</evidence>
<dbReference type="CDD" id="cd07438">
    <property type="entry name" value="PHP_HisPPase_AMP"/>
    <property type="match status" value="1"/>
</dbReference>
<sequence>MVHGSSSGSKKKTKKAAKRKPVNLQPQYLSKFPKLDHDHDDPDDGGVDVHEHVSHDMYPSNHAEYAQGDFHMHSTCSDGKFRPAEVVAKAAANGVMFLSLTDHDTMAGVTEAMEAGRSLGVFVLPGVEISAEEKGAENLHILGYFCPGTDSVEIEAKLLAIRQARHKRGKEMLRKLADMGIQLNWERVLQIAGEAAPGRPHVAEALVEGGHVSTFREAFSRYLSNDGPAYAEGEHFPPQDAIRMIENAGGVSVLAHPWCCKDPLTLVPTLAAAGIHGVEVYHDSGKIDLYGSLATESNLLKLGGSDFHGIDSMTEHAPGDIPLPRKHIDLFLDMCKVKWTVPLLAKVNQMCSSANDVERTTIWTAMLGIVQDTVAAAYSNAVTLTHVVDGHYTDIEIVKVAAPAAVDSLG</sequence>
<dbReference type="Pfam" id="PF02811">
    <property type="entry name" value="PHP"/>
    <property type="match status" value="1"/>
</dbReference>
<dbReference type="PANTHER" id="PTHR42924:SF3">
    <property type="entry name" value="POLYMERASE_HISTIDINOL PHOSPHATASE N-TERMINAL DOMAIN-CONTAINING PROTEIN"/>
    <property type="match status" value="1"/>
</dbReference>
<dbReference type="Gene3D" id="1.10.150.650">
    <property type="match status" value="1"/>
</dbReference>
<dbReference type="SMART" id="SM00481">
    <property type="entry name" value="POLIIIAc"/>
    <property type="match status" value="1"/>
</dbReference>
<dbReference type="RefSeq" id="XP_008871487.1">
    <property type="nucleotide sequence ID" value="XM_008873265.1"/>
</dbReference>
<dbReference type="OrthoDB" id="16564at2759"/>
<evidence type="ECO:0000259" key="2">
    <source>
        <dbReference type="SMART" id="SM00481"/>
    </source>
</evidence>
<name>A0A024U1D2_9STRA</name>
<dbReference type="AlphaFoldDB" id="A0A024U1D2"/>
<dbReference type="STRING" id="157072.A0A024U1D2"/>
<organism evidence="3">
    <name type="scientific">Aphanomyces invadans</name>
    <dbReference type="NCBI Taxonomy" id="157072"/>
    <lineage>
        <taxon>Eukaryota</taxon>
        <taxon>Sar</taxon>
        <taxon>Stramenopiles</taxon>
        <taxon>Oomycota</taxon>
        <taxon>Saprolegniomycetes</taxon>
        <taxon>Saprolegniales</taxon>
        <taxon>Verrucalvaceae</taxon>
        <taxon>Aphanomyces</taxon>
    </lineage>
</organism>
<dbReference type="eggNOG" id="ENOG502QUA5">
    <property type="taxonomic scope" value="Eukaryota"/>
</dbReference>
<dbReference type="InterPro" id="IPR016195">
    <property type="entry name" value="Pol/histidinol_Pase-like"/>
</dbReference>
<dbReference type="GO" id="GO:0035312">
    <property type="term" value="F:5'-3' DNA exonuclease activity"/>
    <property type="evidence" value="ECO:0007669"/>
    <property type="project" value="TreeGrafter"/>
</dbReference>
<feature type="region of interest" description="Disordered" evidence="1">
    <location>
        <begin position="1"/>
        <end position="48"/>
    </location>
</feature>
<evidence type="ECO:0000313" key="3">
    <source>
        <dbReference type="EMBL" id="ETV99711.1"/>
    </source>
</evidence>
<dbReference type="Gene3D" id="3.20.20.140">
    <property type="entry name" value="Metal-dependent hydrolases"/>
    <property type="match status" value="1"/>
</dbReference>
<protein>
    <recommendedName>
        <fullName evidence="2">Polymerase/histidinol phosphatase N-terminal domain-containing protein</fullName>
    </recommendedName>
</protein>
<dbReference type="InterPro" id="IPR052018">
    <property type="entry name" value="PHP_domain"/>
</dbReference>
<dbReference type="GeneID" id="20084822"/>
<feature type="compositionally biased region" description="Basic residues" evidence="1">
    <location>
        <begin position="9"/>
        <end position="21"/>
    </location>
</feature>
<dbReference type="GO" id="GO:0004534">
    <property type="term" value="F:5'-3' RNA exonuclease activity"/>
    <property type="evidence" value="ECO:0007669"/>
    <property type="project" value="TreeGrafter"/>
</dbReference>
<reference evidence="3" key="1">
    <citation type="submission" date="2013-12" db="EMBL/GenBank/DDBJ databases">
        <title>The Genome Sequence of Aphanomyces invadans NJM9701.</title>
        <authorList>
            <consortium name="The Broad Institute Genomics Platform"/>
            <person name="Russ C."/>
            <person name="Tyler B."/>
            <person name="van West P."/>
            <person name="Dieguez-Uribeondo J."/>
            <person name="Young S.K."/>
            <person name="Zeng Q."/>
            <person name="Gargeya S."/>
            <person name="Fitzgerald M."/>
            <person name="Abouelleil A."/>
            <person name="Alvarado L."/>
            <person name="Chapman S.B."/>
            <person name="Gainer-Dewar J."/>
            <person name="Goldberg J."/>
            <person name="Griggs A."/>
            <person name="Gujja S."/>
            <person name="Hansen M."/>
            <person name="Howarth C."/>
            <person name="Imamovic A."/>
            <person name="Ireland A."/>
            <person name="Larimer J."/>
            <person name="McCowan C."/>
            <person name="Murphy C."/>
            <person name="Pearson M."/>
            <person name="Poon T.W."/>
            <person name="Priest M."/>
            <person name="Roberts A."/>
            <person name="Saif S."/>
            <person name="Shea T."/>
            <person name="Sykes S."/>
            <person name="Wortman J."/>
            <person name="Nusbaum C."/>
            <person name="Birren B."/>
        </authorList>
    </citation>
    <scope>NUCLEOTIDE SEQUENCE [LARGE SCALE GENOMIC DNA]</scope>
    <source>
        <strain evidence="3">NJM9701</strain>
    </source>
</reference>
<gene>
    <name evidence="3" type="ORF">H310_07772</name>
</gene>
<dbReference type="InterPro" id="IPR004013">
    <property type="entry name" value="PHP_dom"/>
</dbReference>
<dbReference type="EMBL" id="KI913966">
    <property type="protein sequence ID" value="ETV99711.1"/>
    <property type="molecule type" value="Genomic_DNA"/>
</dbReference>
<dbReference type="PANTHER" id="PTHR42924">
    <property type="entry name" value="EXONUCLEASE"/>
    <property type="match status" value="1"/>
</dbReference>
<dbReference type="SUPFAM" id="SSF89550">
    <property type="entry name" value="PHP domain-like"/>
    <property type="match status" value="1"/>
</dbReference>
<dbReference type="InterPro" id="IPR003141">
    <property type="entry name" value="Pol/His_phosphatase_N"/>
</dbReference>
<feature type="domain" description="Polymerase/histidinol phosphatase N-terminal" evidence="2">
    <location>
        <begin position="68"/>
        <end position="133"/>
    </location>
</feature>